<feature type="region of interest" description="Disordered" evidence="1">
    <location>
        <begin position="1"/>
        <end position="24"/>
    </location>
</feature>
<keyword evidence="3" id="KW-1185">Reference proteome</keyword>
<reference evidence="2 3" key="1">
    <citation type="journal article" date="2014" name="Nat. Commun.">
        <title>Multiple recent horizontal transfers of a large genomic region in cheese making fungi.</title>
        <authorList>
            <person name="Cheeseman K."/>
            <person name="Ropars J."/>
            <person name="Renault P."/>
            <person name="Dupont J."/>
            <person name="Gouzy J."/>
            <person name="Branca A."/>
            <person name="Abraham A.L."/>
            <person name="Ceppi M."/>
            <person name="Conseiller E."/>
            <person name="Debuchy R."/>
            <person name="Malagnac F."/>
            <person name="Goarin A."/>
            <person name="Silar P."/>
            <person name="Lacoste S."/>
            <person name="Sallet E."/>
            <person name="Bensimon A."/>
            <person name="Giraud T."/>
            <person name="Brygoo Y."/>
        </authorList>
    </citation>
    <scope>NUCLEOTIDE SEQUENCE [LARGE SCALE GENOMIC DNA]</scope>
    <source>
        <strain evidence="3">FM 013</strain>
    </source>
</reference>
<dbReference type="AlphaFoldDB" id="A0A0G4PVC7"/>
<organism evidence="2 3">
    <name type="scientific">Penicillium camemberti (strain FM 013)</name>
    <dbReference type="NCBI Taxonomy" id="1429867"/>
    <lineage>
        <taxon>Eukaryota</taxon>
        <taxon>Fungi</taxon>
        <taxon>Dikarya</taxon>
        <taxon>Ascomycota</taxon>
        <taxon>Pezizomycotina</taxon>
        <taxon>Eurotiomycetes</taxon>
        <taxon>Eurotiomycetidae</taxon>
        <taxon>Eurotiales</taxon>
        <taxon>Aspergillaceae</taxon>
        <taxon>Penicillium</taxon>
    </lineage>
</organism>
<feature type="compositionally biased region" description="Basic and acidic residues" evidence="1">
    <location>
        <begin position="8"/>
        <end position="24"/>
    </location>
</feature>
<evidence type="ECO:0000313" key="2">
    <source>
        <dbReference type="EMBL" id="CRL30107.1"/>
    </source>
</evidence>
<dbReference type="Proteomes" id="UP000053732">
    <property type="component" value="Unassembled WGS sequence"/>
</dbReference>
<sequence length="73" mass="8626">MPAYTQSGDRDKRRHIFQDHNKSNESNHTTLLHYMLWARGELIQLVDDSGVPQWPYASPRMEPFLLHFSTQLD</sequence>
<evidence type="ECO:0000256" key="1">
    <source>
        <dbReference type="SAM" id="MobiDB-lite"/>
    </source>
</evidence>
<dbReference type="EMBL" id="HG793177">
    <property type="protein sequence ID" value="CRL30107.1"/>
    <property type="molecule type" value="Genomic_DNA"/>
</dbReference>
<name>A0A0G4PVC7_PENC3</name>
<evidence type="ECO:0000313" key="3">
    <source>
        <dbReference type="Proteomes" id="UP000053732"/>
    </source>
</evidence>
<gene>
    <name evidence="2" type="ORF">PCAMFM013_S044g000038</name>
</gene>
<accession>A0A0G4PVC7</accession>
<proteinExistence type="predicted"/>
<protein>
    <submittedName>
        <fullName evidence="2">Str. FM013</fullName>
    </submittedName>
</protein>